<dbReference type="PANTHER" id="PTHR42837:SF2">
    <property type="entry name" value="MEMBRANE METALLOPROTEASE ARASP2, CHLOROPLASTIC-RELATED"/>
    <property type="match status" value="1"/>
</dbReference>
<keyword evidence="14" id="KW-1185">Reference proteome</keyword>
<organism evidence="13 14">
    <name type="scientific">Amedibacterium intestinale</name>
    <dbReference type="NCBI Taxonomy" id="2583452"/>
    <lineage>
        <taxon>Bacteria</taxon>
        <taxon>Bacillati</taxon>
        <taxon>Bacillota</taxon>
        <taxon>Erysipelotrichia</taxon>
        <taxon>Erysipelotrichales</taxon>
        <taxon>Erysipelotrichaceae</taxon>
        <taxon>Amedibacterium</taxon>
    </lineage>
</organism>
<reference evidence="14" key="1">
    <citation type="submission" date="2019-05" db="EMBL/GenBank/DDBJ databases">
        <title>Complete genome sequencing of Absiella argi strain JCM 30884.</title>
        <authorList>
            <person name="Sakamoto M."/>
            <person name="Murakami T."/>
            <person name="Mori H."/>
        </authorList>
    </citation>
    <scope>NUCLEOTIDE SEQUENCE [LARGE SCALE GENOMIC DNA]</scope>
    <source>
        <strain evidence="14">JCM 30884</strain>
    </source>
</reference>
<name>A0A6N4TH32_9FIRM</name>
<feature type="transmembrane region" description="Helical" evidence="11">
    <location>
        <begin position="277"/>
        <end position="298"/>
    </location>
</feature>
<accession>A0A6N4TH32</accession>
<gene>
    <name evidence="13" type="ORF">Aargi30884_06870</name>
</gene>
<comment type="subcellular location">
    <subcellularLocation>
        <location evidence="2">Membrane</location>
        <topology evidence="2">Multi-pass membrane protein</topology>
    </subcellularLocation>
</comment>
<feature type="domain" description="PDZ" evidence="12">
    <location>
        <begin position="134"/>
        <end position="192"/>
    </location>
</feature>
<evidence type="ECO:0000256" key="3">
    <source>
        <dbReference type="ARBA" id="ARBA00007931"/>
    </source>
</evidence>
<dbReference type="PROSITE" id="PS50106">
    <property type="entry name" value="PDZ"/>
    <property type="match status" value="1"/>
</dbReference>
<evidence type="ECO:0000256" key="7">
    <source>
        <dbReference type="ARBA" id="ARBA00022833"/>
    </source>
</evidence>
<keyword evidence="7 11" id="KW-0862">Zinc</keyword>
<dbReference type="EMBL" id="AP019695">
    <property type="protein sequence ID" value="BBK21784.1"/>
    <property type="molecule type" value="Genomic_DNA"/>
</dbReference>
<evidence type="ECO:0000256" key="10">
    <source>
        <dbReference type="ARBA" id="ARBA00023136"/>
    </source>
</evidence>
<dbReference type="Proteomes" id="UP000464754">
    <property type="component" value="Chromosome"/>
</dbReference>
<dbReference type="GO" id="GO:0004222">
    <property type="term" value="F:metalloendopeptidase activity"/>
    <property type="evidence" value="ECO:0007669"/>
    <property type="project" value="InterPro"/>
</dbReference>
<dbReference type="EC" id="3.4.24.-" evidence="11"/>
<evidence type="ECO:0000256" key="8">
    <source>
        <dbReference type="ARBA" id="ARBA00022989"/>
    </source>
</evidence>
<proteinExistence type="inferred from homology"/>
<evidence type="ECO:0000256" key="9">
    <source>
        <dbReference type="ARBA" id="ARBA00023049"/>
    </source>
</evidence>
<dbReference type="NCBIfam" id="TIGR00054">
    <property type="entry name" value="RIP metalloprotease RseP"/>
    <property type="match status" value="1"/>
</dbReference>
<evidence type="ECO:0000256" key="4">
    <source>
        <dbReference type="ARBA" id="ARBA00022670"/>
    </source>
</evidence>
<dbReference type="SUPFAM" id="SSF50156">
    <property type="entry name" value="PDZ domain-like"/>
    <property type="match status" value="1"/>
</dbReference>
<evidence type="ECO:0000259" key="12">
    <source>
        <dbReference type="PROSITE" id="PS50106"/>
    </source>
</evidence>
<evidence type="ECO:0000256" key="1">
    <source>
        <dbReference type="ARBA" id="ARBA00001947"/>
    </source>
</evidence>
<feature type="transmembrane region" description="Helical" evidence="11">
    <location>
        <begin position="99"/>
        <end position="123"/>
    </location>
</feature>
<dbReference type="RefSeq" id="WP_163051542.1">
    <property type="nucleotide sequence ID" value="NZ_AP019695.1"/>
</dbReference>
<dbReference type="GO" id="GO:0046872">
    <property type="term" value="F:metal ion binding"/>
    <property type="evidence" value="ECO:0007669"/>
    <property type="project" value="UniProtKB-KW"/>
</dbReference>
<dbReference type="Gene3D" id="2.30.42.10">
    <property type="match status" value="1"/>
</dbReference>
<comment type="cofactor">
    <cofactor evidence="1 11">
        <name>Zn(2+)</name>
        <dbReference type="ChEBI" id="CHEBI:29105"/>
    </cofactor>
</comment>
<keyword evidence="9 11" id="KW-0482">Metalloprotease</keyword>
<dbReference type="CDD" id="cd06163">
    <property type="entry name" value="S2P-M50_PDZ_RseP-like"/>
    <property type="match status" value="1"/>
</dbReference>
<keyword evidence="5 11" id="KW-0812">Transmembrane</keyword>
<dbReference type="InterPro" id="IPR001478">
    <property type="entry name" value="PDZ"/>
</dbReference>
<feature type="transmembrane region" description="Helical" evidence="11">
    <location>
        <begin position="6"/>
        <end position="28"/>
    </location>
</feature>
<keyword evidence="11" id="KW-0479">Metal-binding</keyword>
<dbReference type="SMART" id="SM00228">
    <property type="entry name" value="PDZ"/>
    <property type="match status" value="1"/>
</dbReference>
<dbReference type="GO" id="GO:0016020">
    <property type="term" value="C:membrane"/>
    <property type="evidence" value="ECO:0007669"/>
    <property type="project" value="UniProtKB-SubCell"/>
</dbReference>
<dbReference type="AlphaFoldDB" id="A0A6N4TH32"/>
<dbReference type="InterPro" id="IPR008915">
    <property type="entry name" value="Peptidase_M50"/>
</dbReference>
<feature type="transmembrane region" description="Helical" evidence="11">
    <location>
        <begin position="328"/>
        <end position="346"/>
    </location>
</feature>
<keyword evidence="4 13" id="KW-0645">Protease</keyword>
<keyword evidence="6 11" id="KW-0378">Hydrolase</keyword>
<keyword evidence="8 11" id="KW-1133">Transmembrane helix</keyword>
<protein>
    <recommendedName>
        <fullName evidence="11">Zinc metalloprotease</fullName>
        <ecNumber evidence="11">3.4.24.-</ecNumber>
    </recommendedName>
</protein>
<evidence type="ECO:0000313" key="13">
    <source>
        <dbReference type="EMBL" id="BBK21784.1"/>
    </source>
</evidence>
<dbReference type="KEGG" id="aarg:Aargi30884_06870"/>
<comment type="similarity">
    <text evidence="3 11">Belongs to the peptidase M50B family.</text>
</comment>
<sequence>MSGVLSFIYFILILSVIIIVHELGHLIAAKKFNVYCKEFSIGMGPVVWQKQKGETAWSIRAFPIGGFVAMAGEEGEEEDTDEDIPFERTINGISPLKQIVVMGAGAFMNIVFAWLIFIGITAWQGAVSVPSKAIVQTVAPNYPAEKAGFQVGDEVVKIQSKEESINVKSSDDVVEFIQYYPQDLTFTVLRDNKEVKLHMDAQYNEEDNIYQMGVQYPQGEIKKLTLLESIPYGTEQMIDSVKSVIDALGKLIQGVGLQNLSGPVGIYNVTAEITQAGFIPVLALIALLSVNIGVMNLVPIPILDGGRIFIILIETLIGRKLNEKVQTAVMMAGLILIVGLMVFATWNDVVRLL</sequence>
<evidence type="ECO:0000256" key="2">
    <source>
        <dbReference type="ARBA" id="ARBA00004141"/>
    </source>
</evidence>
<dbReference type="GO" id="GO:0006508">
    <property type="term" value="P:proteolysis"/>
    <property type="evidence" value="ECO:0007669"/>
    <property type="project" value="UniProtKB-KW"/>
</dbReference>
<evidence type="ECO:0000256" key="5">
    <source>
        <dbReference type="ARBA" id="ARBA00022692"/>
    </source>
</evidence>
<evidence type="ECO:0000313" key="14">
    <source>
        <dbReference type="Proteomes" id="UP000464754"/>
    </source>
</evidence>
<dbReference type="InterPro" id="IPR004387">
    <property type="entry name" value="Pept_M50_Zn"/>
</dbReference>
<evidence type="ECO:0000256" key="6">
    <source>
        <dbReference type="ARBA" id="ARBA00022801"/>
    </source>
</evidence>
<dbReference type="InterPro" id="IPR036034">
    <property type="entry name" value="PDZ_sf"/>
</dbReference>
<dbReference type="PANTHER" id="PTHR42837">
    <property type="entry name" value="REGULATOR OF SIGMA-E PROTEASE RSEP"/>
    <property type="match status" value="1"/>
</dbReference>
<evidence type="ECO:0000256" key="11">
    <source>
        <dbReference type="RuleBase" id="RU362031"/>
    </source>
</evidence>
<keyword evidence="10 11" id="KW-0472">Membrane</keyword>
<dbReference type="Pfam" id="PF02163">
    <property type="entry name" value="Peptidase_M50"/>
    <property type="match status" value="1"/>
</dbReference>